<dbReference type="PRINTS" id="PR00080">
    <property type="entry name" value="SDRFAMILY"/>
</dbReference>
<dbReference type="Proteomes" id="UP001589833">
    <property type="component" value="Unassembled WGS sequence"/>
</dbReference>
<dbReference type="EMBL" id="JBHLTR010000004">
    <property type="protein sequence ID" value="MFC0558018.1"/>
    <property type="molecule type" value="Genomic_DNA"/>
</dbReference>
<evidence type="ECO:0000256" key="1">
    <source>
        <dbReference type="ARBA" id="ARBA00006484"/>
    </source>
</evidence>
<evidence type="ECO:0000313" key="4">
    <source>
        <dbReference type="Proteomes" id="UP001589833"/>
    </source>
</evidence>
<dbReference type="InterPro" id="IPR020904">
    <property type="entry name" value="Sc_DH/Rdtase_CS"/>
</dbReference>
<dbReference type="SUPFAM" id="SSF51735">
    <property type="entry name" value="NAD(P)-binding Rossmann-fold domains"/>
    <property type="match status" value="1"/>
</dbReference>
<dbReference type="InterPro" id="IPR002347">
    <property type="entry name" value="SDR_fam"/>
</dbReference>
<dbReference type="Gene3D" id="3.40.50.720">
    <property type="entry name" value="NAD(P)-binding Rossmann-like Domain"/>
    <property type="match status" value="1"/>
</dbReference>
<dbReference type="PANTHER" id="PTHR24321">
    <property type="entry name" value="DEHYDROGENASES, SHORT CHAIN"/>
    <property type="match status" value="1"/>
</dbReference>
<gene>
    <name evidence="3" type="ORF">ACFFH4_02990</name>
</gene>
<organism evidence="3 4">
    <name type="scientific">Halalkalibacter alkalisediminis</name>
    <dbReference type="NCBI Taxonomy" id="935616"/>
    <lineage>
        <taxon>Bacteria</taxon>
        <taxon>Bacillati</taxon>
        <taxon>Bacillota</taxon>
        <taxon>Bacilli</taxon>
        <taxon>Bacillales</taxon>
        <taxon>Bacillaceae</taxon>
        <taxon>Halalkalibacter</taxon>
    </lineage>
</organism>
<evidence type="ECO:0000313" key="3">
    <source>
        <dbReference type="EMBL" id="MFC0558018.1"/>
    </source>
</evidence>
<reference evidence="3 4" key="1">
    <citation type="submission" date="2024-09" db="EMBL/GenBank/DDBJ databases">
        <authorList>
            <person name="Sun Q."/>
            <person name="Mori K."/>
        </authorList>
    </citation>
    <scope>NUCLEOTIDE SEQUENCE [LARGE SCALE GENOMIC DNA]</scope>
    <source>
        <strain evidence="3 4">NCAIM B.02301</strain>
    </source>
</reference>
<dbReference type="Pfam" id="PF13561">
    <property type="entry name" value="adh_short_C2"/>
    <property type="match status" value="1"/>
</dbReference>
<protein>
    <submittedName>
        <fullName evidence="3">SDR family NAD(P)-dependent oxidoreductase</fullName>
        <ecNumber evidence="3">1.1.1.-</ecNumber>
    </submittedName>
</protein>
<keyword evidence="2 3" id="KW-0560">Oxidoreductase</keyword>
<dbReference type="NCBIfam" id="NF005559">
    <property type="entry name" value="PRK07231.1"/>
    <property type="match status" value="1"/>
</dbReference>
<sequence>MSKVALVTGGIGGIGGIGLATVRRLAADKMKLVVADVSDKAERVTEELSSEGIDVALIHCDVGIEDDVKRTMDEVNHKYGRLDILINNAGIGNTEVKLTDLSIAEWQRVIDINLTGVFLGMKYGIPLLESSGGGAIVNVSSLLGFKGKKLMSAYNASKAGVITLTKNAALEFGRQNIRVNAVAPGVIDTPIVDGWREQEQKWKILSTANALRRIGTPLEVANAIRFLVSEESSYITGTTLMVDGGGLTF</sequence>
<name>A0ABV6ND03_9BACI</name>
<comment type="similarity">
    <text evidence="1">Belongs to the short-chain dehydrogenases/reductases (SDR) family.</text>
</comment>
<comment type="caution">
    <text evidence="3">The sequence shown here is derived from an EMBL/GenBank/DDBJ whole genome shotgun (WGS) entry which is preliminary data.</text>
</comment>
<dbReference type="PROSITE" id="PS00061">
    <property type="entry name" value="ADH_SHORT"/>
    <property type="match status" value="1"/>
</dbReference>
<dbReference type="InterPro" id="IPR036291">
    <property type="entry name" value="NAD(P)-bd_dom_sf"/>
</dbReference>
<proteinExistence type="inferred from homology"/>
<keyword evidence="4" id="KW-1185">Reference proteome</keyword>
<dbReference type="PRINTS" id="PR00081">
    <property type="entry name" value="GDHRDH"/>
</dbReference>
<dbReference type="GO" id="GO:0016491">
    <property type="term" value="F:oxidoreductase activity"/>
    <property type="evidence" value="ECO:0007669"/>
    <property type="project" value="UniProtKB-KW"/>
</dbReference>
<dbReference type="EC" id="1.1.1.-" evidence="3"/>
<evidence type="ECO:0000256" key="2">
    <source>
        <dbReference type="ARBA" id="ARBA00023002"/>
    </source>
</evidence>
<dbReference type="RefSeq" id="WP_273841283.1">
    <property type="nucleotide sequence ID" value="NZ_JAQQWT010000003.1"/>
</dbReference>
<dbReference type="PANTHER" id="PTHR24321:SF8">
    <property type="entry name" value="ESTRADIOL 17-BETA-DEHYDROGENASE 8-RELATED"/>
    <property type="match status" value="1"/>
</dbReference>
<accession>A0ABV6ND03</accession>
<dbReference type="CDD" id="cd05233">
    <property type="entry name" value="SDR_c"/>
    <property type="match status" value="1"/>
</dbReference>